<keyword evidence="6" id="KW-0822">Tryptophan biosynthesis</keyword>
<evidence type="ECO:0000256" key="3">
    <source>
        <dbReference type="ARBA" id="ARBA00012362"/>
    </source>
</evidence>
<dbReference type="PANTHER" id="PTHR22854:SF2">
    <property type="entry name" value="INDOLE-3-GLYCEROL-PHOSPHATE SYNTHASE"/>
    <property type="match status" value="1"/>
</dbReference>
<organism evidence="10 11">
    <name type="scientific">Corynebacterium massiliense DSM 45435</name>
    <dbReference type="NCBI Taxonomy" id="1121364"/>
    <lineage>
        <taxon>Bacteria</taxon>
        <taxon>Bacillati</taxon>
        <taxon>Actinomycetota</taxon>
        <taxon>Actinomycetes</taxon>
        <taxon>Mycobacteriales</taxon>
        <taxon>Corynebacteriaceae</taxon>
        <taxon>Corynebacterium</taxon>
    </lineage>
</organism>
<accession>A0ABY7U802</accession>
<proteinExistence type="predicted"/>
<dbReference type="RefSeq" id="WP_022862279.1">
    <property type="nucleotide sequence ID" value="NZ_ATVG01000001.1"/>
</dbReference>
<evidence type="ECO:0000313" key="11">
    <source>
        <dbReference type="Proteomes" id="UP001220064"/>
    </source>
</evidence>
<evidence type="ECO:0000256" key="2">
    <source>
        <dbReference type="ARBA" id="ARBA00004696"/>
    </source>
</evidence>
<keyword evidence="4" id="KW-0028">Amino-acid biosynthesis</keyword>
<evidence type="ECO:0000256" key="1">
    <source>
        <dbReference type="ARBA" id="ARBA00001633"/>
    </source>
</evidence>
<keyword evidence="11" id="KW-1185">Reference proteome</keyword>
<dbReference type="InterPro" id="IPR045186">
    <property type="entry name" value="Indole-3-glycerol_P_synth"/>
</dbReference>
<name>A0ABY7U802_9CORY</name>
<dbReference type="CDD" id="cd00331">
    <property type="entry name" value="IGPS"/>
    <property type="match status" value="1"/>
</dbReference>
<dbReference type="InterPro" id="IPR013798">
    <property type="entry name" value="Indole-3-glycerol_P_synth_dom"/>
</dbReference>
<keyword evidence="7" id="KW-0057">Aromatic amino acid biosynthesis</keyword>
<keyword evidence="8 10" id="KW-0456">Lyase</keyword>
<gene>
    <name evidence="10" type="primary">trpC</name>
    <name evidence="10" type="ORF">CMASS_06860</name>
</gene>
<dbReference type="InterPro" id="IPR011060">
    <property type="entry name" value="RibuloseP-bd_barrel"/>
</dbReference>
<evidence type="ECO:0000259" key="9">
    <source>
        <dbReference type="Pfam" id="PF00218"/>
    </source>
</evidence>
<comment type="catalytic activity">
    <reaction evidence="1">
        <text>1-(2-carboxyphenylamino)-1-deoxy-D-ribulose 5-phosphate + H(+) = (1S,2R)-1-C-(indol-3-yl)glycerol 3-phosphate + CO2 + H2O</text>
        <dbReference type="Rhea" id="RHEA:23476"/>
        <dbReference type="ChEBI" id="CHEBI:15377"/>
        <dbReference type="ChEBI" id="CHEBI:15378"/>
        <dbReference type="ChEBI" id="CHEBI:16526"/>
        <dbReference type="ChEBI" id="CHEBI:58613"/>
        <dbReference type="ChEBI" id="CHEBI:58866"/>
        <dbReference type="EC" id="4.1.1.48"/>
    </reaction>
</comment>
<dbReference type="InterPro" id="IPR013785">
    <property type="entry name" value="Aldolase_TIM"/>
</dbReference>
<evidence type="ECO:0000256" key="7">
    <source>
        <dbReference type="ARBA" id="ARBA00023141"/>
    </source>
</evidence>
<evidence type="ECO:0000256" key="5">
    <source>
        <dbReference type="ARBA" id="ARBA00022793"/>
    </source>
</evidence>
<dbReference type="Pfam" id="PF00218">
    <property type="entry name" value="IGPS"/>
    <property type="match status" value="1"/>
</dbReference>
<dbReference type="EC" id="4.1.1.48" evidence="3"/>
<evidence type="ECO:0000256" key="6">
    <source>
        <dbReference type="ARBA" id="ARBA00022822"/>
    </source>
</evidence>
<comment type="pathway">
    <text evidence="2">Amino-acid biosynthesis; L-tryptophan biosynthesis; L-tryptophan from chorismate: step 4/5.</text>
</comment>
<dbReference type="Gene3D" id="3.20.20.70">
    <property type="entry name" value="Aldolase class I"/>
    <property type="match status" value="1"/>
</dbReference>
<keyword evidence="5" id="KW-0210">Decarboxylase</keyword>
<evidence type="ECO:0000256" key="8">
    <source>
        <dbReference type="ARBA" id="ARBA00023239"/>
    </source>
</evidence>
<dbReference type="GO" id="GO:0004425">
    <property type="term" value="F:indole-3-glycerol-phosphate synthase activity"/>
    <property type="evidence" value="ECO:0007669"/>
    <property type="project" value="UniProtKB-EC"/>
</dbReference>
<dbReference type="SUPFAM" id="SSF51366">
    <property type="entry name" value="Ribulose-phoshate binding barrel"/>
    <property type="match status" value="1"/>
</dbReference>
<sequence>MTTPIAVDHIVAGVIEDVAAREAQVSFKEVKARSRSGALPAPRDGVAALLRTGCSLVPELKRAVPYGGEIARLDTPASMAALACELEEAGVHVMACQTDARRHHGSLEDMSTVRAATTIPMMCRDIIVDPYQIHEARCFGADIVPLQVELLEQPRLEALLDRIESLGMTAMLEVRTCDEADRALAAGARVIGVNAWSLASDAIDRDAFAAIAPGLPEKVVKVAVGGVQNSRNLLAYASRGADAVIVGESVMASPDPVATARTLVAVGQHPACASRRL</sequence>
<protein>
    <recommendedName>
        <fullName evidence="3">indole-3-glycerol-phosphate synthase</fullName>
        <ecNumber evidence="3">4.1.1.48</ecNumber>
    </recommendedName>
</protein>
<feature type="domain" description="Indole-3-glycerol phosphate synthase" evidence="9">
    <location>
        <begin position="8"/>
        <end position="263"/>
    </location>
</feature>
<dbReference type="Proteomes" id="UP001220064">
    <property type="component" value="Chromosome"/>
</dbReference>
<dbReference type="EMBL" id="CP063189">
    <property type="protein sequence ID" value="WCZ32806.1"/>
    <property type="molecule type" value="Genomic_DNA"/>
</dbReference>
<evidence type="ECO:0000256" key="4">
    <source>
        <dbReference type="ARBA" id="ARBA00022605"/>
    </source>
</evidence>
<reference evidence="10 11" key="1">
    <citation type="submission" date="2020-10" db="EMBL/GenBank/DDBJ databases">
        <title>Complete genome sequence of Corynebacterium massiliense DSM 45435, type strain of Corynebacterium massiliense.</title>
        <authorList>
            <person name="Busche T."/>
            <person name="Kalinowski J."/>
            <person name="Ruckert C."/>
        </authorList>
    </citation>
    <scope>NUCLEOTIDE SEQUENCE [LARGE SCALE GENOMIC DNA]</scope>
    <source>
        <strain evidence="10 11">DSM 45435</strain>
    </source>
</reference>
<evidence type="ECO:0000313" key="10">
    <source>
        <dbReference type="EMBL" id="WCZ32806.1"/>
    </source>
</evidence>
<dbReference type="PANTHER" id="PTHR22854">
    <property type="entry name" value="TRYPTOPHAN BIOSYNTHESIS PROTEIN"/>
    <property type="match status" value="1"/>
</dbReference>